<evidence type="ECO:0000256" key="1">
    <source>
        <dbReference type="ARBA" id="ARBA00022723"/>
    </source>
</evidence>
<name>B6K0T7_SCHJY</name>
<gene>
    <name evidence="5" type="primary">hop1</name>
    <name evidence="4" type="ORF">SJAG_02652</name>
</gene>
<dbReference type="VEuPathDB" id="FungiDB:SJAG_02652"/>
<evidence type="ECO:0000313" key="6">
    <source>
        <dbReference type="Proteomes" id="UP000001744"/>
    </source>
</evidence>
<dbReference type="InterPro" id="IPR013083">
    <property type="entry name" value="Znf_RING/FYVE/PHD"/>
</dbReference>
<sequence>MEVIEELREEELISLLAQTICYGRQLFPPDAFEQIYKKAVYGNPEDDSVLCFHVLKNNYNSQVEDFLSAMNALSGIEKDSQQLCIQITLFKDEGCPITSTIYSFIFLDGRFARLMIQHEEKEQSLERDVSIVEFISQLCSQLRLMKLKDTDCSYRELQLFLVYLDNSSITVDDLENKFCKMDEDATDSFFNQITIAPEHWQLTRECSPVMEEEPQQMQEDNLSQTSVSLKVESESQQDSQYLIQMQLDQFLNGNNATSCTQGQDIQPTQPVDTLFDAPAIPYSPPTSSSLPSIHFAELEASTVVLPSCKQVGLTERHGMSQSNGMPLITELMNPTTEKPLTPRSDDRRAKMTKDRISCECGDNSEDPEMFQCAKCEGWVHCSCYGFESDIDPRQPDDIWCYRCLLMESDEKLFAKLTAVCAYRRAIKCAWVYGHQGWRLLARRLNCRVAAAKSLETRMLEEGILQCNSRPKQKKVFYTVKTPEMIDFVRRNYFTPSRWISHLRYKNFKPENQIIKRTFLNVASTNNDVDPSALLKRTESPTLKPMRI</sequence>
<dbReference type="SUPFAM" id="SSF57903">
    <property type="entry name" value="FYVE/PHD zinc finger"/>
    <property type="match status" value="1"/>
</dbReference>
<dbReference type="RefSeq" id="XP_002173851.1">
    <property type="nucleotide sequence ID" value="XM_002173815.2"/>
</dbReference>
<evidence type="ECO:0000313" key="4">
    <source>
        <dbReference type="EMBL" id="EEB07558.1"/>
    </source>
</evidence>
<dbReference type="GO" id="GO:0008270">
    <property type="term" value="F:zinc ion binding"/>
    <property type="evidence" value="ECO:0007669"/>
    <property type="project" value="UniProtKB-KW"/>
</dbReference>
<dbReference type="EMBL" id="KE651166">
    <property type="protein sequence ID" value="EEB07558.1"/>
    <property type="molecule type" value="Genomic_DNA"/>
</dbReference>
<evidence type="ECO:0000313" key="5">
    <source>
        <dbReference type="JaponicusDB" id="SJAG_02652"/>
    </source>
</evidence>
<dbReference type="PROSITE" id="PS01359">
    <property type="entry name" value="ZF_PHD_1"/>
    <property type="match status" value="1"/>
</dbReference>
<proteinExistence type="predicted"/>
<dbReference type="Proteomes" id="UP000001744">
    <property type="component" value="Unassembled WGS sequence"/>
</dbReference>
<dbReference type="eggNOG" id="KOG1844">
    <property type="taxonomic scope" value="Eukaryota"/>
</dbReference>
<dbReference type="InterPro" id="IPR019786">
    <property type="entry name" value="Zinc_finger_PHD-type_CS"/>
</dbReference>
<dbReference type="InterPro" id="IPR011011">
    <property type="entry name" value="Znf_FYVE_PHD"/>
</dbReference>
<dbReference type="JaponicusDB" id="SJAG_02652">
    <property type="gene designation" value="hop1"/>
</dbReference>
<keyword evidence="2" id="KW-0863">Zinc-finger</keyword>
<organism evidence="4 6">
    <name type="scientific">Schizosaccharomyces japonicus (strain yFS275 / FY16936)</name>
    <name type="common">Fission yeast</name>
    <dbReference type="NCBI Taxonomy" id="402676"/>
    <lineage>
        <taxon>Eukaryota</taxon>
        <taxon>Fungi</taxon>
        <taxon>Dikarya</taxon>
        <taxon>Ascomycota</taxon>
        <taxon>Taphrinomycotina</taxon>
        <taxon>Schizosaccharomycetes</taxon>
        <taxon>Schizosaccharomycetales</taxon>
        <taxon>Schizosaccharomycetaceae</taxon>
        <taxon>Schizosaccharomyces</taxon>
    </lineage>
</organism>
<evidence type="ECO:0000256" key="3">
    <source>
        <dbReference type="ARBA" id="ARBA00022833"/>
    </source>
</evidence>
<dbReference type="HOGENOM" id="CLU_497968_0_0_1"/>
<protein>
    <submittedName>
        <fullName evidence="4">Linear element associated protein Hop1</fullName>
    </submittedName>
</protein>
<dbReference type="OrthoDB" id="1928087at2759"/>
<dbReference type="Gene3D" id="3.30.40.10">
    <property type="entry name" value="Zinc/RING finger domain, C3HC4 (zinc finger)"/>
    <property type="match status" value="1"/>
</dbReference>
<dbReference type="STRING" id="402676.B6K0T7"/>
<accession>B6K0T7</accession>
<keyword evidence="3" id="KW-0862">Zinc</keyword>
<reference evidence="4 6" key="1">
    <citation type="journal article" date="2011" name="Science">
        <title>Comparative functional genomics of the fission yeasts.</title>
        <authorList>
            <person name="Rhind N."/>
            <person name="Chen Z."/>
            <person name="Yassour M."/>
            <person name="Thompson D.A."/>
            <person name="Haas B.J."/>
            <person name="Habib N."/>
            <person name="Wapinski I."/>
            <person name="Roy S."/>
            <person name="Lin M.F."/>
            <person name="Heiman D.I."/>
            <person name="Young S.K."/>
            <person name="Furuya K."/>
            <person name="Guo Y."/>
            <person name="Pidoux A."/>
            <person name="Chen H.M."/>
            <person name="Robbertse B."/>
            <person name="Goldberg J.M."/>
            <person name="Aoki K."/>
            <person name="Bayne E.H."/>
            <person name="Berlin A.M."/>
            <person name="Desjardins C.A."/>
            <person name="Dobbs E."/>
            <person name="Dukaj L."/>
            <person name="Fan L."/>
            <person name="FitzGerald M.G."/>
            <person name="French C."/>
            <person name="Gujja S."/>
            <person name="Hansen K."/>
            <person name="Keifenheim D."/>
            <person name="Levin J.Z."/>
            <person name="Mosher R.A."/>
            <person name="Mueller C.A."/>
            <person name="Pfiffner J."/>
            <person name="Priest M."/>
            <person name="Russ C."/>
            <person name="Smialowska A."/>
            <person name="Swoboda P."/>
            <person name="Sykes S.M."/>
            <person name="Vaughn M."/>
            <person name="Vengrova S."/>
            <person name="Yoder R."/>
            <person name="Zeng Q."/>
            <person name="Allshire R."/>
            <person name="Baulcombe D."/>
            <person name="Birren B.W."/>
            <person name="Brown W."/>
            <person name="Ekwall K."/>
            <person name="Kellis M."/>
            <person name="Leatherwood J."/>
            <person name="Levin H."/>
            <person name="Margalit H."/>
            <person name="Martienssen R."/>
            <person name="Nieduszynski C.A."/>
            <person name="Spatafora J.W."/>
            <person name="Friedman N."/>
            <person name="Dalgaard J.Z."/>
            <person name="Baumann P."/>
            <person name="Niki H."/>
            <person name="Regev A."/>
            <person name="Nusbaum C."/>
        </authorList>
    </citation>
    <scope>NUCLEOTIDE SEQUENCE [LARGE SCALE GENOMIC DNA]</scope>
    <source>
        <strain evidence="6">yFS275 / FY16936</strain>
    </source>
</reference>
<dbReference type="AlphaFoldDB" id="B6K0T7"/>
<keyword evidence="6" id="KW-1185">Reference proteome</keyword>
<keyword evidence="1" id="KW-0479">Metal-binding</keyword>
<evidence type="ECO:0000256" key="2">
    <source>
        <dbReference type="ARBA" id="ARBA00022771"/>
    </source>
</evidence>
<dbReference type="GeneID" id="7047755"/>